<proteinExistence type="inferred from homology"/>
<dbReference type="Proteomes" id="UP000801492">
    <property type="component" value="Unassembled WGS sequence"/>
</dbReference>
<dbReference type="GO" id="GO:0005549">
    <property type="term" value="F:odorant binding"/>
    <property type="evidence" value="ECO:0007669"/>
    <property type="project" value="InterPro"/>
</dbReference>
<dbReference type="OrthoDB" id="6604226at2759"/>
<keyword evidence="8 10" id="KW-0675">Receptor</keyword>
<dbReference type="GO" id="GO:0007165">
    <property type="term" value="P:signal transduction"/>
    <property type="evidence" value="ECO:0007669"/>
    <property type="project" value="UniProtKB-KW"/>
</dbReference>
<keyword evidence="2" id="KW-1003">Cell membrane</keyword>
<protein>
    <recommendedName>
        <fullName evidence="10">Odorant receptor</fullName>
    </recommendedName>
</protein>
<evidence type="ECO:0000256" key="8">
    <source>
        <dbReference type="ARBA" id="ARBA00023170"/>
    </source>
</evidence>
<dbReference type="InterPro" id="IPR004117">
    <property type="entry name" value="7tm6_olfct_rcpt"/>
</dbReference>
<keyword evidence="12" id="KW-1185">Reference proteome</keyword>
<dbReference type="GO" id="GO:0004984">
    <property type="term" value="F:olfactory receptor activity"/>
    <property type="evidence" value="ECO:0007669"/>
    <property type="project" value="InterPro"/>
</dbReference>
<keyword evidence="5 10" id="KW-0552">Olfaction</keyword>
<evidence type="ECO:0000256" key="2">
    <source>
        <dbReference type="ARBA" id="ARBA00022475"/>
    </source>
</evidence>
<evidence type="ECO:0000256" key="6">
    <source>
        <dbReference type="ARBA" id="ARBA00022989"/>
    </source>
</evidence>
<dbReference type="AlphaFoldDB" id="A0A8K0CJW8"/>
<organism evidence="11 12">
    <name type="scientific">Ignelater luminosus</name>
    <name type="common">Cucubano</name>
    <name type="synonym">Pyrophorus luminosus</name>
    <dbReference type="NCBI Taxonomy" id="2038154"/>
    <lineage>
        <taxon>Eukaryota</taxon>
        <taxon>Metazoa</taxon>
        <taxon>Ecdysozoa</taxon>
        <taxon>Arthropoda</taxon>
        <taxon>Hexapoda</taxon>
        <taxon>Insecta</taxon>
        <taxon>Pterygota</taxon>
        <taxon>Neoptera</taxon>
        <taxon>Endopterygota</taxon>
        <taxon>Coleoptera</taxon>
        <taxon>Polyphaga</taxon>
        <taxon>Elateriformia</taxon>
        <taxon>Elateroidea</taxon>
        <taxon>Elateridae</taxon>
        <taxon>Agrypninae</taxon>
        <taxon>Pyrophorini</taxon>
        <taxon>Ignelater</taxon>
    </lineage>
</organism>
<dbReference type="Pfam" id="PF02949">
    <property type="entry name" value="7tm_6"/>
    <property type="match status" value="1"/>
</dbReference>
<reference evidence="11" key="1">
    <citation type="submission" date="2019-08" db="EMBL/GenBank/DDBJ databases">
        <title>The genome of the North American firefly Photinus pyralis.</title>
        <authorList>
            <consortium name="Photinus pyralis genome working group"/>
            <person name="Fallon T.R."/>
            <person name="Sander Lower S.E."/>
            <person name="Weng J.-K."/>
        </authorList>
    </citation>
    <scope>NUCLEOTIDE SEQUENCE</scope>
    <source>
        <strain evidence="11">TRF0915ILg1</strain>
        <tissue evidence="11">Whole body</tissue>
    </source>
</reference>
<sequence length="357" mass="40778">MSDQEEVLRCDKSIGIRDVAKDRVFGRIERVSNKKECIVDPAEYLTMFSKHGELTQLQDIGVVNWKTPASQGESHYNTDLGVPKGILKRGRRLQDVSLEGINPDEVPPKEKKLMVKSNSADAFRIQHDMLMLTGMWPIENPNGSYRIKTLLSWVSALGLSGVMLTQLIHDITDFTKLSETLYILITYIRFTFKLLVFKYSREEFLNVINFLKNPIFLSYPEDLDHYIAKSINQSVRLAKIFQPFMVNLLICNAVYPILDNTSLPFSFPYGLGKYRMIMYCSQLISEGISAVNNIYIDTTCTTLMGIVPTQLDILTERLMRLKENDGTVEDHAISNEVSESINEKLKDCVKHHLVIIK</sequence>
<evidence type="ECO:0000256" key="9">
    <source>
        <dbReference type="ARBA" id="ARBA00023224"/>
    </source>
</evidence>
<keyword evidence="3 10" id="KW-0716">Sensory transduction</keyword>
<name>A0A8K0CJW8_IGNLU</name>
<evidence type="ECO:0000256" key="10">
    <source>
        <dbReference type="RuleBase" id="RU351113"/>
    </source>
</evidence>
<evidence type="ECO:0000256" key="3">
    <source>
        <dbReference type="ARBA" id="ARBA00022606"/>
    </source>
</evidence>
<evidence type="ECO:0000313" key="12">
    <source>
        <dbReference type="Proteomes" id="UP000801492"/>
    </source>
</evidence>
<comment type="subcellular location">
    <subcellularLocation>
        <location evidence="1 10">Cell membrane</location>
        <topology evidence="1 10">Multi-pass membrane protein</topology>
    </subcellularLocation>
</comment>
<keyword evidence="7" id="KW-0472">Membrane</keyword>
<evidence type="ECO:0000256" key="1">
    <source>
        <dbReference type="ARBA" id="ARBA00004651"/>
    </source>
</evidence>
<evidence type="ECO:0000256" key="4">
    <source>
        <dbReference type="ARBA" id="ARBA00022692"/>
    </source>
</evidence>
<dbReference type="GO" id="GO:0005886">
    <property type="term" value="C:plasma membrane"/>
    <property type="evidence" value="ECO:0007669"/>
    <property type="project" value="UniProtKB-SubCell"/>
</dbReference>
<dbReference type="PANTHER" id="PTHR21137">
    <property type="entry name" value="ODORANT RECEPTOR"/>
    <property type="match status" value="1"/>
</dbReference>
<dbReference type="EMBL" id="VTPC01081986">
    <property type="protein sequence ID" value="KAF2887734.1"/>
    <property type="molecule type" value="Genomic_DNA"/>
</dbReference>
<accession>A0A8K0CJW8</accession>
<evidence type="ECO:0000256" key="5">
    <source>
        <dbReference type="ARBA" id="ARBA00022725"/>
    </source>
</evidence>
<comment type="caution">
    <text evidence="11">The sequence shown here is derived from an EMBL/GenBank/DDBJ whole genome shotgun (WGS) entry which is preliminary data.</text>
</comment>
<evidence type="ECO:0000256" key="7">
    <source>
        <dbReference type="ARBA" id="ARBA00023136"/>
    </source>
</evidence>
<keyword evidence="4" id="KW-0812">Transmembrane</keyword>
<keyword evidence="9 10" id="KW-0807">Transducer</keyword>
<evidence type="ECO:0000313" key="11">
    <source>
        <dbReference type="EMBL" id="KAF2887734.1"/>
    </source>
</evidence>
<keyword evidence="6" id="KW-1133">Transmembrane helix</keyword>
<dbReference type="PANTHER" id="PTHR21137:SF35">
    <property type="entry name" value="ODORANT RECEPTOR 19A-RELATED"/>
    <property type="match status" value="1"/>
</dbReference>
<gene>
    <name evidence="11" type="ORF">ILUMI_18439</name>
</gene>
<comment type="similarity">
    <text evidence="10">Belongs to the insect chemoreceptor superfamily. Heteromeric odorant receptor channel (TC 1.A.69) family.</text>
</comment>